<name>A0A1F5NNX3_9BACT</name>
<protein>
    <recommendedName>
        <fullName evidence="7">MtN3 and saliva related transmembrane protein</fullName>
    </recommendedName>
</protein>
<evidence type="ECO:0000256" key="3">
    <source>
        <dbReference type="ARBA" id="ARBA00022989"/>
    </source>
</evidence>
<evidence type="ECO:0000256" key="1">
    <source>
        <dbReference type="ARBA" id="ARBA00004141"/>
    </source>
</evidence>
<dbReference type="GO" id="GO:0016020">
    <property type="term" value="C:membrane"/>
    <property type="evidence" value="ECO:0007669"/>
    <property type="project" value="UniProtKB-SubCell"/>
</dbReference>
<comment type="caution">
    <text evidence="5">The sequence shown here is derived from an EMBL/GenBank/DDBJ whole genome shotgun (WGS) entry which is preliminary data.</text>
</comment>
<keyword evidence="3" id="KW-1133">Transmembrane helix</keyword>
<evidence type="ECO:0000256" key="4">
    <source>
        <dbReference type="ARBA" id="ARBA00023136"/>
    </source>
</evidence>
<dbReference type="Gene3D" id="1.20.1280.290">
    <property type="match status" value="1"/>
</dbReference>
<evidence type="ECO:0000313" key="6">
    <source>
        <dbReference type="Proteomes" id="UP000176864"/>
    </source>
</evidence>
<evidence type="ECO:0008006" key="7">
    <source>
        <dbReference type="Google" id="ProtNLM"/>
    </source>
</evidence>
<reference evidence="5 6" key="1">
    <citation type="journal article" date="2016" name="Nat. Commun.">
        <title>Thousands of microbial genomes shed light on interconnected biogeochemical processes in an aquifer system.</title>
        <authorList>
            <person name="Anantharaman K."/>
            <person name="Brown C.T."/>
            <person name="Hug L.A."/>
            <person name="Sharon I."/>
            <person name="Castelle C.J."/>
            <person name="Probst A.J."/>
            <person name="Thomas B.C."/>
            <person name="Singh A."/>
            <person name="Wilkins M.J."/>
            <person name="Karaoz U."/>
            <person name="Brodie E.L."/>
            <person name="Williams K.H."/>
            <person name="Hubbard S.S."/>
            <person name="Banfield J.F."/>
        </authorList>
    </citation>
    <scope>NUCLEOTIDE SEQUENCE [LARGE SCALE GENOMIC DNA]</scope>
</reference>
<dbReference type="EMBL" id="MFEK01000006">
    <property type="protein sequence ID" value="OGE79328.1"/>
    <property type="molecule type" value="Genomic_DNA"/>
</dbReference>
<evidence type="ECO:0000256" key="2">
    <source>
        <dbReference type="ARBA" id="ARBA00022692"/>
    </source>
</evidence>
<dbReference type="Pfam" id="PF04193">
    <property type="entry name" value="PQ-loop"/>
    <property type="match status" value="1"/>
</dbReference>
<dbReference type="Proteomes" id="UP000176864">
    <property type="component" value="Unassembled WGS sequence"/>
</dbReference>
<keyword evidence="2" id="KW-0812">Transmembrane</keyword>
<sequence>MNELIGFVAGSLVAISVFPQVYKSWKTKSTKDIAISWSVINLVGQIMWIVYGFVIGSYSLVIMSSLTLIMNVSMITLKIKHGIFYHF</sequence>
<proteinExistence type="predicted"/>
<organism evidence="5 6">
    <name type="scientific">Candidatus Doudnabacteria bacterium RIFCSPHIGHO2_01_FULL_46_14</name>
    <dbReference type="NCBI Taxonomy" id="1817824"/>
    <lineage>
        <taxon>Bacteria</taxon>
        <taxon>Candidatus Doudnaibacteriota</taxon>
    </lineage>
</organism>
<gene>
    <name evidence="5" type="ORF">A2751_05060</name>
</gene>
<accession>A0A1F5NNX3</accession>
<keyword evidence="4" id="KW-0472">Membrane</keyword>
<dbReference type="STRING" id="1817824.A2751_05060"/>
<comment type="subcellular location">
    <subcellularLocation>
        <location evidence="1">Membrane</location>
        <topology evidence="1">Multi-pass membrane protein</topology>
    </subcellularLocation>
</comment>
<dbReference type="InterPro" id="IPR006603">
    <property type="entry name" value="PQ-loop_rpt"/>
</dbReference>
<dbReference type="AlphaFoldDB" id="A0A1F5NNX3"/>
<evidence type="ECO:0000313" key="5">
    <source>
        <dbReference type="EMBL" id="OGE79328.1"/>
    </source>
</evidence>